<evidence type="ECO:0000259" key="2">
    <source>
        <dbReference type="Pfam" id="PF07515"/>
    </source>
</evidence>
<comment type="caution">
    <text evidence="3">The sequence shown here is derived from an EMBL/GenBank/DDBJ whole genome shotgun (WGS) entry which is preliminary data.</text>
</comment>
<dbReference type="EMBL" id="LJEX02000116">
    <property type="protein sequence ID" value="OCO81923.1"/>
    <property type="molecule type" value="Genomic_DNA"/>
</dbReference>
<dbReference type="InterPro" id="IPR011119">
    <property type="entry name" value="Unchr_helicase_relaxase_TraI"/>
</dbReference>
<evidence type="ECO:0000259" key="1">
    <source>
        <dbReference type="Pfam" id="PF07514"/>
    </source>
</evidence>
<dbReference type="InterPro" id="IPR022391">
    <property type="entry name" value="ICE_relaxase_PFGI-1"/>
</dbReference>
<dbReference type="Proteomes" id="UP000050489">
    <property type="component" value="Unassembled WGS sequence"/>
</dbReference>
<dbReference type="RefSeq" id="WP_055316115.1">
    <property type="nucleotide sequence ID" value="NZ_JBLTSM010000019.1"/>
</dbReference>
<dbReference type="Gene3D" id="1.10.10.10">
    <property type="entry name" value="Winged helix-like DNA-binding domain superfamily/Winged helix DNA-binding domain"/>
    <property type="match status" value="1"/>
</dbReference>
<dbReference type="Gene3D" id="1.10.3210.40">
    <property type="match status" value="1"/>
</dbReference>
<evidence type="ECO:0000313" key="4">
    <source>
        <dbReference type="Proteomes" id="UP000050489"/>
    </source>
</evidence>
<dbReference type="InterPro" id="IPR036388">
    <property type="entry name" value="WH-like_DNA-bd_sf"/>
</dbReference>
<feature type="domain" description="Uncharacterised" evidence="1">
    <location>
        <begin position="31"/>
        <end position="223"/>
    </location>
</feature>
<reference evidence="4" key="1">
    <citation type="submission" date="2016-04" db="EMBL/GenBank/DDBJ databases">
        <authorList>
            <person name="Osei Sekyere J."/>
            <person name="Sivertsen A."/>
            <person name="Pedersen A.T."/>
            <person name="Sundsfjord A."/>
        </authorList>
    </citation>
    <scope>NUCLEOTIDE SEQUENCE [LARGE SCALE GENOMIC DNA]</scope>
    <source>
        <strain evidence="4">945174350</strain>
    </source>
</reference>
<dbReference type="AlphaFoldDB" id="A0A2F0PD27"/>
<dbReference type="NCBIfam" id="TIGR03760">
    <property type="entry name" value="ICE_TraI_Pfluor"/>
    <property type="match status" value="1"/>
</dbReference>
<protein>
    <submittedName>
        <fullName evidence="3">Relaxase</fullName>
    </submittedName>
</protein>
<accession>A0A2F0PD27</accession>
<dbReference type="InterPro" id="IPR036390">
    <property type="entry name" value="WH_DNA-bd_sf"/>
</dbReference>
<dbReference type="SUPFAM" id="SSF46785">
    <property type="entry name" value="Winged helix' DNA-binding domain"/>
    <property type="match status" value="1"/>
</dbReference>
<sequence>MLKAIKELLVGTRAMSANPTASISASQHPVGYFMPASAEQLLSTASRQQCLQQLWENSALPKDLYEHFYLQPLKQLVTLMQVLPAASQGEYAREGGLVDVTLQTTTYAVRLAKGHMLPPGAAPEEQSAQNVQWNVVVFYAALWHYLPLLSQLQGEFQSGRTWLPGLTVPGESYRFRFRAAPSAPPLATSQSAMIAARLLPEELIEWLSTLPAAIHSLMTIASRQPSTLPAIDDITLEAAKLARGDGLAVSLLPISNPDTLAIALPSVAPVTENTTSSVLETDLQSAVSSTHPPLAQEQLLAETLDQPNKNTLLVTEVLLSSALDAPAIDKPLAEMVLAPETVAGVEEDMQALLSLMAVEVSVPTCLDNQEEGNAPQKESLLPEEKQGSVHDITTVIEDDCVLPGVIEPELLNSTETTTILDAQHLSKAPGLEENSVEGILNAESNVGNAFLQWLSLGIKKGDISVNTIGSRAHIVSGFVFLCVPDIFHLYIKENNLERSDRNAIQKAFEKLGRHRIRKGQRFFIGHLYEKPEGVGTYRRINGYLIKANSLYGGTRVPEDSQLLVIPWFFDAGRIS</sequence>
<evidence type="ECO:0000313" key="3">
    <source>
        <dbReference type="EMBL" id="OCO81923.1"/>
    </source>
</evidence>
<dbReference type="InterPro" id="IPR011093">
    <property type="entry name" value="TraI_2_C"/>
</dbReference>
<gene>
    <name evidence="3" type="ORF">AN695_0222175</name>
</gene>
<organism evidence="3 4">
    <name type="scientific">Serratia marcescens</name>
    <dbReference type="NCBI Taxonomy" id="615"/>
    <lineage>
        <taxon>Bacteria</taxon>
        <taxon>Pseudomonadati</taxon>
        <taxon>Pseudomonadota</taxon>
        <taxon>Gammaproteobacteria</taxon>
        <taxon>Enterobacterales</taxon>
        <taxon>Yersiniaceae</taxon>
        <taxon>Serratia</taxon>
    </lineage>
</organism>
<dbReference type="Pfam" id="PF07514">
    <property type="entry name" value="TraI_2"/>
    <property type="match status" value="1"/>
</dbReference>
<proteinExistence type="predicted"/>
<feature type="domain" description="Putative conjugal transfer nickase/helicase TraI C-terminal" evidence="2">
    <location>
        <begin position="446"/>
        <end position="563"/>
    </location>
</feature>
<dbReference type="Gene3D" id="2.40.10.200">
    <property type="entry name" value="STY4665 C-terminal domain-like"/>
    <property type="match status" value="1"/>
</dbReference>
<dbReference type="Pfam" id="PF07515">
    <property type="entry name" value="TraI_2_C"/>
    <property type="match status" value="1"/>
</dbReference>
<name>A0A2F0PD27_SERMA</name>